<dbReference type="SUPFAM" id="SSF161098">
    <property type="entry name" value="MetI-like"/>
    <property type="match status" value="1"/>
</dbReference>
<dbReference type="EMBL" id="LMCB01000044">
    <property type="protein sequence ID" value="KZL16787.1"/>
    <property type="molecule type" value="Genomic_DNA"/>
</dbReference>
<feature type="transmembrane region" description="Helical" evidence="6">
    <location>
        <begin position="313"/>
        <end position="337"/>
    </location>
</feature>
<dbReference type="Pfam" id="PF00528">
    <property type="entry name" value="BPD_transp_1"/>
    <property type="match status" value="1"/>
</dbReference>
<evidence type="ECO:0000256" key="3">
    <source>
        <dbReference type="ARBA" id="ARBA00022692"/>
    </source>
</evidence>
<reference evidence="8 9" key="1">
    <citation type="journal article" date="2016" name="Front. Microbiol.">
        <title>Comparative Genomic Analysis Reveals a Diverse Repertoire of Genes Involved in Prokaryote-Eukaryote Interactions within the Pseudovibrio Genus.</title>
        <authorList>
            <person name="Romano S."/>
            <person name="Fernandez-Guerra A."/>
            <person name="Reen F.J."/>
            <person name="Glockner F.O."/>
            <person name="Crowley S.P."/>
            <person name="O'Sullivan O."/>
            <person name="Cotter P.D."/>
            <person name="Adams C."/>
            <person name="Dobson A.D."/>
            <person name="O'Gara F."/>
        </authorList>
    </citation>
    <scope>NUCLEOTIDE SEQUENCE [LARGE SCALE GENOMIC DNA]</scope>
    <source>
        <strain evidence="8 9">Ad2</strain>
    </source>
</reference>
<keyword evidence="3 6" id="KW-0812">Transmembrane</keyword>
<dbReference type="NCBIfam" id="TIGR01097">
    <property type="entry name" value="PhnE"/>
    <property type="match status" value="1"/>
</dbReference>
<feature type="transmembrane region" description="Helical" evidence="6">
    <location>
        <begin position="38"/>
        <end position="58"/>
    </location>
</feature>
<feature type="transmembrane region" description="Helical" evidence="6">
    <location>
        <begin position="428"/>
        <end position="449"/>
    </location>
</feature>
<evidence type="ECO:0000259" key="7">
    <source>
        <dbReference type="PROSITE" id="PS50928"/>
    </source>
</evidence>
<dbReference type="CDD" id="cd06261">
    <property type="entry name" value="TM_PBP2"/>
    <property type="match status" value="1"/>
</dbReference>
<dbReference type="InterPro" id="IPR000515">
    <property type="entry name" value="MetI-like"/>
</dbReference>
<evidence type="ECO:0000256" key="1">
    <source>
        <dbReference type="ARBA" id="ARBA00004651"/>
    </source>
</evidence>
<protein>
    <submittedName>
        <fullName evidence="8">Phosphate-import permease protein PhnE</fullName>
    </submittedName>
</protein>
<dbReference type="PANTHER" id="PTHR30043:SF9">
    <property type="entry name" value="PHOSPHONATES TRANSPORT SYSTEM PERMEASE PROTEIN"/>
    <property type="match status" value="1"/>
</dbReference>
<keyword evidence="2 6" id="KW-0813">Transport</keyword>
<gene>
    <name evidence="8" type="primary">phnE_4</name>
    <name evidence="8" type="ORF">PsAD2_03404</name>
</gene>
<feature type="domain" description="ABC transmembrane type-1" evidence="7">
    <location>
        <begin position="262"/>
        <end position="446"/>
    </location>
</feature>
<dbReference type="STRING" id="989403.SAMN05421798_104106"/>
<dbReference type="Proteomes" id="UP000076577">
    <property type="component" value="Unassembled WGS sequence"/>
</dbReference>
<keyword evidence="5 6" id="KW-0472">Membrane</keyword>
<evidence type="ECO:0000313" key="9">
    <source>
        <dbReference type="Proteomes" id="UP000076577"/>
    </source>
</evidence>
<comment type="caution">
    <text evidence="8">The sequence shown here is derived from an EMBL/GenBank/DDBJ whole genome shotgun (WGS) entry which is preliminary data.</text>
</comment>
<accession>A0A165WQA3</accession>
<feature type="transmembrane region" description="Helical" evidence="6">
    <location>
        <begin position="258"/>
        <end position="285"/>
    </location>
</feature>
<keyword evidence="9" id="KW-1185">Reference proteome</keyword>
<evidence type="ECO:0000256" key="4">
    <source>
        <dbReference type="ARBA" id="ARBA00022989"/>
    </source>
</evidence>
<proteinExistence type="inferred from homology"/>
<name>A0A165WQA3_9HYPH</name>
<organism evidence="8 9">
    <name type="scientific">Pseudovibrio axinellae</name>
    <dbReference type="NCBI Taxonomy" id="989403"/>
    <lineage>
        <taxon>Bacteria</taxon>
        <taxon>Pseudomonadati</taxon>
        <taxon>Pseudomonadota</taxon>
        <taxon>Alphaproteobacteria</taxon>
        <taxon>Hyphomicrobiales</taxon>
        <taxon>Stappiaceae</taxon>
        <taxon>Pseudovibrio</taxon>
    </lineage>
</organism>
<comment type="subcellular location">
    <subcellularLocation>
        <location evidence="1 6">Cell membrane</location>
        <topology evidence="1 6">Multi-pass membrane protein</topology>
    </subcellularLocation>
</comment>
<evidence type="ECO:0000313" key="8">
    <source>
        <dbReference type="EMBL" id="KZL16787.1"/>
    </source>
</evidence>
<dbReference type="InterPro" id="IPR035906">
    <property type="entry name" value="MetI-like_sf"/>
</dbReference>
<evidence type="ECO:0000256" key="6">
    <source>
        <dbReference type="RuleBase" id="RU363032"/>
    </source>
</evidence>
<dbReference type="PATRIC" id="fig|989403.3.peg.3660"/>
<dbReference type="AlphaFoldDB" id="A0A165WQA3"/>
<feature type="transmembrane region" description="Helical" evidence="6">
    <location>
        <begin position="399"/>
        <end position="416"/>
    </location>
</feature>
<sequence>MGRTMTDSHYEETWVQGESERLGFQYPGVIDLSWKKRLLGPLLCLVTALYLGVCYFAFDVSGVVERARGDMAQLFALDAYAHKIHATYQFKKPDQGFVVSLEGSKRAIYKEHPAWIEGNGAHSLISLGSDGILQFNGDTVTYRHPEFEQAFIFKVGEGAPEFIAGAPPAWLKVSKTQVNARPSLFTRIWITKSKVEAQRYFAGWENFWFDFDSELNGVSARELLKIAFSSERLDPDISNVRFILSEFWTNSEWQHGEVYFALFQTLIMAVVGTLIAGILALPLAFAAAANVNPLAVARTGLRRFFDFLRGVDMLIWSLIFIRAFGLGPLSGIFAIFFTDTGTFGKLFSEAIENADKKQAEGVQATGASAVQKYRFGLFPQILPLFISQMLYYLESNTRSATVIGALGAGGIGLKLIETMRTRQDWENTLYLIALIIIVVMVMDQLSSWLRRKLIEGQA</sequence>
<keyword evidence="4 6" id="KW-1133">Transmembrane helix</keyword>
<evidence type="ECO:0000256" key="2">
    <source>
        <dbReference type="ARBA" id="ARBA00022448"/>
    </source>
</evidence>
<dbReference type="GO" id="GO:0015416">
    <property type="term" value="F:ABC-type phosphonate transporter activity"/>
    <property type="evidence" value="ECO:0007669"/>
    <property type="project" value="InterPro"/>
</dbReference>
<evidence type="ECO:0000256" key="5">
    <source>
        <dbReference type="ARBA" id="ARBA00023136"/>
    </source>
</evidence>
<dbReference type="GO" id="GO:0005886">
    <property type="term" value="C:plasma membrane"/>
    <property type="evidence" value="ECO:0007669"/>
    <property type="project" value="UniProtKB-SubCell"/>
</dbReference>
<dbReference type="PANTHER" id="PTHR30043">
    <property type="entry name" value="PHOSPHONATES TRANSPORT SYSTEM PERMEASE PROTEIN"/>
    <property type="match status" value="1"/>
</dbReference>
<dbReference type="PROSITE" id="PS50928">
    <property type="entry name" value="ABC_TM1"/>
    <property type="match status" value="1"/>
</dbReference>
<dbReference type="Gene3D" id="1.10.3720.10">
    <property type="entry name" value="MetI-like"/>
    <property type="match status" value="1"/>
</dbReference>
<comment type="similarity">
    <text evidence="6">Belongs to the binding-protein-dependent transport system permease family.</text>
</comment>
<dbReference type="InterPro" id="IPR005769">
    <property type="entry name" value="PhnE/PtxC"/>
</dbReference>